<sequence>MAETTSAGMALPESHASEWRLNPWISMAKADWLQGSSGV</sequence>
<proteinExistence type="predicted"/>
<evidence type="ECO:0000313" key="1">
    <source>
        <dbReference type="EMBL" id="EWZ38109.1"/>
    </source>
</evidence>
<gene>
    <name evidence="1" type="ORF">FOZG_09841</name>
</gene>
<reference evidence="1" key="1">
    <citation type="submission" date="2011-06" db="EMBL/GenBank/DDBJ databases">
        <title>The Genome Sequence of Fusarium oxysporum Fo47.</title>
        <authorList>
            <consortium name="The Broad Institute Genome Sequencing Platform"/>
            <person name="Ma L.-J."/>
            <person name="Gale L.R."/>
            <person name="Schwartz D.C."/>
            <person name="Zhou S."/>
            <person name="Corby-Kistler H."/>
            <person name="Young S.K."/>
            <person name="Zeng Q."/>
            <person name="Gargeya S."/>
            <person name="Fitzgerald M."/>
            <person name="Haas B."/>
            <person name="Abouelleil A."/>
            <person name="Alvarado L."/>
            <person name="Arachchi H.M."/>
            <person name="Berlin A."/>
            <person name="Brown A."/>
            <person name="Chapman S.B."/>
            <person name="Chen Z."/>
            <person name="Dunbar C."/>
            <person name="Freedman E."/>
            <person name="Gearin G."/>
            <person name="Gellesch M."/>
            <person name="Goldberg J."/>
            <person name="Griggs A."/>
            <person name="Gujja S."/>
            <person name="Heiman D."/>
            <person name="Howarth C."/>
            <person name="Larson L."/>
            <person name="Lui A."/>
            <person name="MacDonald P.J.P."/>
            <person name="Mehta T."/>
            <person name="Montmayeur A."/>
            <person name="Murphy C."/>
            <person name="Neiman D."/>
            <person name="Pearson M."/>
            <person name="Priest M."/>
            <person name="Roberts A."/>
            <person name="Saif S."/>
            <person name="Shea T."/>
            <person name="Shenoy N."/>
            <person name="Sisk P."/>
            <person name="Stolte C."/>
            <person name="Sykes S."/>
            <person name="Wortman J."/>
            <person name="Nusbaum C."/>
            <person name="Birren B."/>
        </authorList>
    </citation>
    <scope>NUCLEOTIDE SEQUENCE [LARGE SCALE GENOMIC DNA]</scope>
    <source>
        <strain evidence="1">Fo47</strain>
    </source>
</reference>
<reference evidence="1" key="2">
    <citation type="submission" date="2012-06" db="EMBL/GenBank/DDBJ databases">
        <title>Annotation of the Genome Sequence of Fusarium oxysporum Fo47.</title>
        <authorList>
            <consortium name="The Broad Institute Genomics Platform"/>
            <person name="Ma L.-J."/>
            <person name="Corby-Kistler H."/>
            <person name="Broz K."/>
            <person name="Gale L.R."/>
            <person name="Jonkers W."/>
            <person name="O'Donnell K."/>
            <person name="Ploetz R."/>
            <person name="Steinberg C."/>
            <person name="Schwartz D.C."/>
            <person name="VanEtten H."/>
            <person name="Zhou S."/>
            <person name="Young S.K."/>
            <person name="Zeng Q."/>
            <person name="Gargeya S."/>
            <person name="Fitzgerald M."/>
            <person name="Abouelleil A."/>
            <person name="Alvarado L."/>
            <person name="Chapman S.B."/>
            <person name="Gainer-Dewar J."/>
            <person name="Goldberg J."/>
            <person name="Griggs A."/>
            <person name="Gujja S."/>
            <person name="Hansen M."/>
            <person name="Howarth C."/>
            <person name="Imamovic A."/>
            <person name="Ireland A."/>
            <person name="Larimer J."/>
            <person name="McCowan C."/>
            <person name="Murphy C."/>
            <person name="Pearson M."/>
            <person name="Poon T.W."/>
            <person name="Priest M."/>
            <person name="Roberts A."/>
            <person name="Saif S."/>
            <person name="Shea T."/>
            <person name="Sykes S."/>
            <person name="Wortman J."/>
            <person name="Nusbaum C."/>
            <person name="Birren B."/>
        </authorList>
    </citation>
    <scope>NUCLEOTIDE SEQUENCE</scope>
    <source>
        <strain evidence="1">Fo47</strain>
    </source>
</reference>
<dbReference type="EMBL" id="JH717901">
    <property type="protein sequence ID" value="EWZ38109.1"/>
    <property type="molecule type" value="Genomic_DNA"/>
</dbReference>
<organism evidence="1">
    <name type="scientific">Fusarium oxysporum Fo47</name>
    <dbReference type="NCBI Taxonomy" id="660027"/>
    <lineage>
        <taxon>Eukaryota</taxon>
        <taxon>Fungi</taxon>
        <taxon>Dikarya</taxon>
        <taxon>Ascomycota</taxon>
        <taxon>Pezizomycotina</taxon>
        <taxon>Sordariomycetes</taxon>
        <taxon>Hypocreomycetidae</taxon>
        <taxon>Hypocreales</taxon>
        <taxon>Nectriaceae</taxon>
        <taxon>Fusarium</taxon>
        <taxon>Fusarium oxysporum species complex</taxon>
    </lineage>
</organism>
<dbReference type="HOGENOM" id="CLU_3392339_0_0_1"/>
<protein>
    <submittedName>
        <fullName evidence="1">Uncharacterized protein</fullName>
    </submittedName>
</protein>
<dbReference type="Proteomes" id="UP000030766">
    <property type="component" value="Unassembled WGS sequence"/>
</dbReference>
<dbReference type="AlphaFoldDB" id="W9K5S9"/>
<dbReference type="VEuPathDB" id="FungiDB:FOZG_09841"/>
<name>W9K5S9_FUSOX</name>
<accession>W9K5S9</accession>